<evidence type="ECO:0000256" key="5">
    <source>
        <dbReference type="ARBA" id="ARBA00015162"/>
    </source>
</evidence>
<accession>A0AAD6V070</accession>
<gene>
    <name evidence="9" type="ORF">GGX14DRAFT_373898</name>
</gene>
<dbReference type="PANTHER" id="PTHR41391:SF1">
    <property type="entry name" value="RESTRICTION OF TELOMERE CAPPING PROTEIN 4"/>
    <property type="match status" value="1"/>
</dbReference>
<reference evidence="9" key="1">
    <citation type="submission" date="2023-03" db="EMBL/GenBank/DDBJ databases">
        <title>Massive genome expansion in bonnet fungi (Mycena s.s.) driven by repeated elements and novel gene families across ecological guilds.</title>
        <authorList>
            <consortium name="Lawrence Berkeley National Laboratory"/>
            <person name="Harder C.B."/>
            <person name="Miyauchi S."/>
            <person name="Viragh M."/>
            <person name="Kuo A."/>
            <person name="Thoen E."/>
            <person name="Andreopoulos B."/>
            <person name="Lu D."/>
            <person name="Skrede I."/>
            <person name="Drula E."/>
            <person name="Henrissat B."/>
            <person name="Morin E."/>
            <person name="Kohler A."/>
            <person name="Barry K."/>
            <person name="LaButti K."/>
            <person name="Morin E."/>
            <person name="Salamov A."/>
            <person name="Lipzen A."/>
            <person name="Mereny Z."/>
            <person name="Hegedus B."/>
            <person name="Baldrian P."/>
            <person name="Stursova M."/>
            <person name="Weitz H."/>
            <person name="Taylor A."/>
            <person name="Grigoriev I.V."/>
            <person name="Nagy L.G."/>
            <person name="Martin F."/>
            <person name="Kauserud H."/>
        </authorList>
    </citation>
    <scope>NUCLEOTIDE SEQUENCE</scope>
    <source>
        <strain evidence="9">9144</strain>
    </source>
</reference>
<evidence type="ECO:0000256" key="3">
    <source>
        <dbReference type="ARBA" id="ARBA00004496"/>
    </source>
</evidence>
<comment type="similarity">
    <text evidence="4">Belongs to the RTC4 family.</text>
</comment>
<keyword evidence="10" id="KW-1185">Reference proteome</keyword>
<dbReference type="EMBL" id="JARJCW010000072">
    <property type="protein sequence ID" value="KAJ7198607.1"/>
    <property type="molecule type" value="Genomic_DNA"/>
</dbReference>
<evidence type="ECO:0000256" key="6">
    <source>
        <dbReference type="ARBA" id="ARBA00022490"/>
    </source>
</evidence>
<dbReference type="InterPro" id="IPR028094">
    <property type="entry name" value="RTC4_C"/>
</dbReference>
<evidence type="ECO:0000256" key="1">
    <source>
        <dbReference type="ARBA" id="ARBA00002738"/>
    </source>
</evidence>
<keyword evidence="6" id="KW-0963">Cytoplasm</keyword>
<feature type="non-terminal residue" evidence="9">
    <location>
        <position position="315"/>
    </location>
</feature>
<evidence type="ECO:0000256" key="2">
    <source>
        <dbReference type="ARBA" id="ARBA00004123"/>
    </source>
</evidence>
<dbReference type="GO" id="GO:0005634">
    <property type="term" value="C:nucleus"/>
    <property type="evidence" value="ECO:0007669"/>
    <property type="project" value="UniProtKB-SubCell"/>
</dbReference>
<feature type="domain" description="Restriction of telomere capping protein 4 C-terminal" evidence="8">
    <location>
        <begin position="113"/>
        <end position="267"/>
    </location>
</feature>
<dbReference type="SMART" id="SM01312">
    <property type="entry name" value="RTC4"/>
    <property type="match status" value="1"/>
</dbReference>
<name>A0AAD6V070_9AGAR</name>
<dbReference type="Proteomes" id="UP001219525">
    <property type="component" value="Unassembled WGS sequence"/>
</dbReference>
<comment type="function">
    <text evidence="1">May be involved in a process influencing telomere capping.</text>
</comment>
<evidence type="ECO:0000313" key="10">
    <source>
        <dbReference type="Proteomes" id="UP001219525"/>
    </source>
</evidence>
<evidence type="ECO:0000256" key="7">
    <source>
        <dbReference type="ARBA" id="ARBA00023242"/>
    </source>
</evidence>
<proteinExistence type="inferred from homology"/>
<protein>
    <recommendedName>
        <fullName evidence="5">Restriction of telomere capping protein 4</fullName>
    </recommendedName>
</protein>
<evidence type="ECO:0000259" key="8">
    <source>
        <dbReference type="SMART" id="SM01312"/>
    </source>
</evidence>
<dbReference type="GO" id="GO:0005737">
    <property type="term" value="C:cytoplasm"/>
    <property type="evidence" value="ECO:0007669"/>
    <property type="project" value="UniProtKB-SubCell"/>
</dbReference>
<keyword evidence="7" id="KW-0539">Nucleus</keyword>
<dbReference type="AlphaFoldDB" id="A0AAD6V070"/>
<evidence type="ECO:0000313" key="9">
    <source>
        <dbReference type="EMBL" id="KAJ7198607.1"/>
    </source>
</evidence>
<comment type="caution">
    <text evidence="9">The sequence shown here is derived from an EMBL/GenBank/DDBJ whole genome shotgun (WGS) entry which is preliminary data.</text>
</comment>
<evidence type="ECO:0000256" key="4">
    <source>
        <dbReference type="ARBA" id="ARBA00009461"/>
    </source>
</evidence>
<dbReference type="InterPro" id="IPR039024">
    <property type="entry name" value="RTC4"/>
</dbReference>
<dbReference type="PANTHER" id="PTHR41391">
    <property type="entry name" value="RESTRICTION OF TELOMERE CAPPING PROTEIN 4"/>
    <property type="match status" value="1"/>
</dbReference>
<sequence>MPIQESNVLQVFISPTTDPKTLCPYCDTPLPSQPTPLLVRLLEQTFKKSYRDPRPTNPLGRKAPIGAFITVCQRHRFESETLPEAEARGWPKSIDWESLKGRVLAMQQDLRRILTDRGDPVVRTDDKEVDQEQWGVDVSQAKKGPRMSCIFWKDFVKELKMKGSKGVTGVQGQFTNFDKTQPGYYGELGSVIIHQTLYDMFPPASMDPRLVDPLTPNDFIQRILVPEVGMRLVIQDMNLNVDDRSDKKCAVAVLRESAGYGVAMFPEDGGECGTAAGNKQSGDDEEAMGVAEQMIMERARKRRLELEIEEREEEE</sequence>
<organism evidence="9 10">
    <name type="scientific">Mycena pura</name>
    <dbReference type="NCBI Taxonomy" id="153505"/>
    <lineage>
        <taxon>Eukaryota</taxon>
        <taxon>Fungi</taxon>
        <taxon>Dikarya</taxon>
        <taxon>Basidiomycota</taxon>
        <taxon>Agaricomycotina</taxon>
        <taxon>Agaricomycetes</taxon>
        <taxon>Agaricomycetidae</taxon>
        <taxon>Agaricales</taxon>
        <taxon>Marasmiineae</taxon>
        <taxon>Mycenaceae</taxon>
        <taxon>Mycena</taxon>
    </lineage>
</organism>
<comment type="subcellular location">
    <subcellularLocation>
        <location evidence="3">Cytoplasm</location>
    </subcellularLocation>
    <subcellularLocation>
        <location evidence="2">Nucleus</location>
    </subcellularLocation>
</comment>
<dbReference type="Pfam" id="PF14474">
    <property type="entry name" value="RTC4"/>
    <property type="match status" value="1"/>
</dbReference>